<feature type="transmembrane region" description="Helical" evidence="5">
    <location>
        <begin position="149"/>
        <end position="166"/>
    </location>
</feature>
<evidence type="ECO:0000313" key="8">
    <source>
        <dbReference type="Proteomes" id="UP000190657"/>
    </source>
</evidence>
<dbReference type="PANTHER" id="PTHR10846">
    <property type="entry name" value="SODIUM/POTASSIUM/CALCIUM EXCHANGER"/>
    <property type="match status" value="1"/>
</dbReference>
<name>A0A1T4K0N5_9FIRM</name>
<dbReference type="RefSeq" id="WP_078767727.1">
    <property type="nucleotide sequence ID" value="NZ_FUWW01000002.1"/>
</dbReference>
<dbReference type="GO" id="GO:0006874">
    <property type="term" value="P:intracellular calcium ion homeostasis"/>
    <property type="evidence" value="ECO:0007669"/>
    <property type="project" value="TreeGrafter"/>
</dbReference>
<evidence type="ECO:0000256" key="1">
    <source>
        <dbReference type="ARBA" id="ARBA00004141"/>
    </source>
</evidence>
<keyword evidence="3 5" id="KW-1133">Transmembrane helix</keyword>
<dbReference type="Proteomes" id="UP000190657">
    <property type="component" value="Unassembled WGS sequence"/>
</dbReference>
<dbReference type="Gene3D" id="6.10.280.80">
    <property type="entry name" value="NCX, peripheral helical region"/>
    <property type="match status" value="1"/>
</dbReference>
<feature type="transmembrane region" description="Helical" evidence="5">
    <location>
        <begin position="244"/>
        <end position="266"/>
    </location>
</feature>
<feature type="transmembrane region" description="Helical" evidence="5">
    <location>
        <begin position="278"/>
        <end position="298"/>
    </location>
</feature>
<dbReference type="InterPro" id="IPR044880">
    <property type="entry name" value="NCX_ion-bd_dom_sf"/>
</dbReference>
<dbReference type="InterPro" id="IPR004837">
    <property type="entry name" value="NaCa_Exmemb"/>
</dbReference>
<keyword evidence="2 5" id="KW-0812">Transmembrane</keyword>
<evidence type="ECO:0000256" key="5">
    <source>
        <dbReference type="SAM" id="Phobius"/>
    </source>
</evidence>
<evidence type="ECO:0000256" key="3">
    <source>
        <dbReference type="ARBA" id="ARBA00022989"/>
    </source>
</evidence>
<keyword evidence="4 5" id="KW-0472">Membrane</keyword>
<dbReference type="PANTHER" id="PTHR10846:SF8">
    <property type="entry name" value="INNER MEMBRANE PROTEIN YRBG"/>
    <property type="match status" value="1"/>
</dbReference>
<gene>
    <name evidence="7" type="ORF">SAMN02745114_00222</name>
</gene>
<comment type="subcellular location">
    <subcellularLocation>
        <location evidence="1">Membrane</location>
        <topology evidence="1">Multi-pass membrane protein</topology>
    </subcellularLocation>
</comment>
<dbReference type="Gene3D" id="1.20.1420.30">
    <property type="entry name" value="NCX, central ion-binding region"/>
    <property type="match status" value="2"/>
</dbReference>
<organism evidence="7 8">
    <name type="scientific">Eubacterium coprostanoligenes</name>
    <dbReference type="NCBI Taxonomy" id="290054"/>
    <lineage>
        <taxon>Bacteria</taxon>
        <taxon>Bacillati</taxon>
        <taxon>Bacillota</taxon>
        <taxon>Clostridia</taxon>
        <taxon>Eubacteriales</taxon>
        <taxon>Eubacteriaceae</taxon>
        <taxon>Eubacterium</taxon>
    </lineage>
</organism>
<dbReference type="EMBL" id="FUWW01000002">
    <property type="protein sequence ID" value="SJZ35991.1"/>
    <property type="molecule type" value="Genomic_DNA"/>
</dbReference>
<sequence length="358" mass="37609">MEFLSNFFETANMGIVVALFVVGLIFIIKGGDWFVDSASWIAEVLGVPKFIIGATIVSIATTLPEMIVSIVATADGKVDMASGNAVGSVTANTAMIMGIFIVCMPFAVKRKEFAPKGLMMLGAAVALTLGSALTGLIKVPGLEGEYHTLSTVGMIALFAIFIAFFIENFVSMKKSSVQIEPDPHGIGLQEEDDVVPSKGTATGKEWAKNIVLFVVGAICIVVGAQLLINGGTRIAKEMHISERVIGVIAVAIGTSLPELVTTITALRKKEGALSVGNILGANIIDLALILPICSFVSMGKGQGALVVSTGSVFDMIICVVAVSITVIPTLFTKKLQRWQGIVSLTGYIAYVVYTFVAA</sequence>
<dbReference type="AlphaFoldDB" id="A0A1T4K0N5"/>
<dbReference type="NCBIfam" id="TIGR00367">
    <property type="entry name" value="calcium/sodium antiporter"/>
    <property type="match status" value="1"/>
</dbReference>
<proteinExistence type="predicted"/>
<feature type="transmembrane region" description="Helical" evidence="5">
    <location>
        <begin position="50"/>
        <end position="73"/>
    </location>
</feature>
<feature type="transmembrane region" description="Helical" evidence="5">
    <location>
        <begin position="12"/>
        <end position="29"/>
    </location>
</feature>
<keyword evidence="8" id="KW-1185">Reference proteome</keyword>
<accession>A0A1T4K0N5</accession>
<feature type="transmembrane region" description="Helical" evidence="5">
    <location>
        <begin position="85"/>
        <end position="106"/>
    </location>
</feature>
<dbReference type="GO" id="GO:0005886">
    <property type="term" value="C:plasma membrane"/>
    <property type="evidence" value="ECO:0007669"/>
    <property type="project" value="TreeGrafter"/>
</dbReference>
<evidence type="ECO:0000256" key="4">
    <source>
        <dbReference type="ARBA" id="ARBA00023136"/>
    </source>
</evidence>
<dbReference type="STRING" id="290054.SAMN02745114_00222"/>
<dbReference type="GO" id="GO:0008273">
    <property type="term" value="F:calcium, potassium:sodium antiporter activity"/>
    <property type="evidence" value="ECO:0007669"/>
    <property type="project" value="TreeGrafter"/>
</dbReference>
<dbReference type="InterPro" id="IPR004481">
    <property type="entry name" value="K/Na/Ca-exchanger"/>
</dbReference>
<feature type="transmembrane region" description="Helical" evidence="5">
    <location>
        <begin position="210"/>
        <end position="228"/>
    </location>
</feature>
<reference evidence="7 8" key="1">
    <citation type="submission" date="2017-02" db="EMBL/GenBank/DDBJ databases">
        <authorList>
            <person name="Peterson S.W."/>
        </authorList>
    </citation>
    <scope>NUCLEOTIDE SEQUENCE [LARGE SCALE GENOMIC DNA]</scope>
    <source>
        <strain evidence="7 8">ATCC 51222</strain>
    </source>
</reference>
<feature type="transmembrane region" description="Helical" evidence="5">
    <location>
        <begin position="118"/>
        <end position="137"/>
    </location>
</feature>
<feature type="domain" description="Sodium/calcium exchanger membrane region" evidence="6">
    <location>
        <begin position="16"/>
        <end position="166"/>
    </location>
</feature>
<feature type="transmembrane region" description="Helical" evidence="5">
    <location>
        <begin position="338"/>
        <end position="356"/>
    </location>
</feature>
<feature type="transmembrane region" description="Helical" evidence="5">
    <location>
        <begin position="304"/>
        <end position="331"/>
    </location>
</feature>
<protein>
    <submittedName>
        <fullName evidence="7">Cation:H+ antiporter</fullName>
    </submittedName>
</protein>
<evidence type="ECO:0000256" key="2">
    <source>
        <dbReference type="ARBA" id="ARBA00022692"/>
    </source>
</evidence>
<feature type="domain" description="Sodium/calcium exchanger membrane region" evidence="6">
    <location>
        <begin position="209"/>
        <end position="355"/>
    </location>
</feature>
<dbReference type="OrthoDB" id="9794225at2"/>
<evidence type="ECO:0000313" key="7">
    <source>
        <dbReference type="EMBL" id="SJZ35991.1"/>
    </source>
</evidence>
<evidence type="ECO:0000259" key="6">
    <source>
        <dbReference type="Pfam" id="PF01699"/>
    </source>
</evidence>
<dbReference type="Pfam" id="PF01699">
    <property type="entry name" value="Na_Ca_ex"/>
    <property type="match status" value="2"/>
</dbReference>
<dbReference type="GO" id="GO:0005262">
    <property type="term" value="F:calcium channel activity"/>
    <property type="evidence" value="ECO:0007669"/>
    <property type="project" value="TreeGrafter"/>
</dbReference>